<dbReference type="Proteomes" id="UP001152531">
    <property type="component" value="Unassembled WGS sequence"/>
</dbReference>
<protein>
    <submittedName>
        <fullName evidence="1">Protein Caj1p</fullName>
    </submittedName>
</protein>
<name>A0ACA9Y951_9ASCO</name>
<accession>A0ACA9Y951</accession>
<sequence>MVKETFYYDTLGIKPTANDVQLMKAYREKAIQLQREKRNEDPKAAEKIKNLDLAYFILKDTDKRKLYDEMGDKGVSDLDKQSDIKVLPHELAFIKYAGNPFETFIGELSMVNNVRIINEMAKGEEGDKFKYSLPSKHIHMIQNEREKQVAKNLISKLDKYAKADGNPAALKSFEKEIIDEAKPSIYGSMEIVLLHLIGECYRDCGSDKISALKSLGMSKVFGKKKLTTSTKKMAESAVQSLVVIQTSVQMMCGQQELMTSGEKHDDSIPTMFQLEESEKFLAKTGLNSSLILDSYDVIKVMDSVCKILFNDKSLGKKQITMRAKGLKFIGESMLKIDRSSTESEDASLFEEFMVEHSPMNDQSRLVYLAAMQTIFEDLAVRHADTFE</sequence>
<dbReference type="EMBL" id="CALSDN010000006">
    <property type="protein sequence ID" value="CAH6721582.1"/>
    <property type="molecule type" value="Genomic_DNA"/>
</dbReference>
<organism evidence="1 2">
    <name type="scientific">[Candida] jaroonii</name>
    <dbReference type="NCBI Taxonomy" id="467808"/>
    <lineage>
        <taxon>Eukaryota</taxon>
        <taxon>Fungi</taxon>
        <taxon>Dikarya</taxon>
        <taxon>Ascomycota</taxon>
        <taxon>Saccharomycotina</taxon>
        <taxon>Pichiomycetes</taxon>
        <taxon>Debaryomycetaceae</taxon>
        <taxon>Yamadazyma</taxon>
    </lineage>
</organism>
<comment type="caution">
    <text evidence="1">The sequence shown here is derived from an EMBL/GenBank/DDBJ whole genome shotgun (WGS) entry which is preliminary data.</text>
</comment>
<reference evidence="1" key="1">
    <citation type="submission" date="2022-06" db="EMBL/GenBank/DDBJ databases">
        <authorList>
            <person name="Legras J.-L."/>
            <person name="Devillers H."/>
            <person name="Grondin C."/>
        </authorList>
    </citation>
    <scope>NUCLEOTIDE SEQUENCE</scope>
    <source>
        <strain evidence="1">CLIB 1444</strain>
    </source>
</reference>
<keyword evidence="2" id="KW-1185">Reference proteome</keyword>
<proteinExistence type="predicted"/>
<evidence type="ECO:0000313" key="2">
    <source>
        <dbReference type="Proteomes" id="UP001152531"/>
    </source>
</evidence>
<evidence type="ECO:0000313" key="1">
    <source>
        <dbReference type="EMBL" id="CAH6721582.1"/>
    </source>
</evidence>
<gene>
    <name evidence="1" type="ORF">CLIB1444_06S05468</name>
</gene>